<gene>
    <name evidence="1" type="ORF">FC96_GL002480</name>
</gene>
<dbReference type="PATRIC" id="fig|1302272.5.peg.2529"/>
<evidence type="ECO:0000313" key="1">
    <source>
        <dbReference type="EMBL" id="KRK47361.1"/>
    </source>
</evidence>
<dbReference type="Proteomes" id="UP000050911">
    <property type="component" value="Unassembled WGS sequence"/>
</dbReference>
<comment type="caution">
    <text evidence="1">The sequence shown here is derived from an EMBL/GenBank/DDBJ whole genome shotgun (WGS) entry which is preliminary data.</text>
</comment>
<dbReference type="EMBL" id="AZCX01000009">
    <property type="protein sequence ID" value="KRK47361.1"/>
    <property type="molecule type" value="Genomic_DNA"/>
</dbReference>
<evidence type="ECO:0000313" key="2">
    <source>
        <dbReference type="Proteomes" id="UP000050911"/>
    </source>
</evidence>
<evidence type="ECO:0008006" key="3">
    <source>
        <dbReference type="Google" id="ProtNLM"/>
    </source>
</evidence>
<name>A0A0R1HV53_9LACO</name>
<dbReference type="AlphaFoldDB" id="A0A0R1HV53"/>
<dbReference type="STRING" id="1302272.FC96_GL002480"/>
<reference evidence="1 2" key="1">
    <citation type="journal article" date="2015" name="Genome Announc.">
        <title>Expanding the biotechnology potential of lactobacilli through comparative genomics of 213 strains and associated genera.</title>
        <authorList>
            <person name="Sun Z."/>
            <person name="Harris H.M."/>
            <person name="McCann A."/>
            <person name="Guo C."/>
            <person name="Argimon S."/>
            <person name="Zhang W."/>
            <person name="Yang X."/>
            <person name="Jeffery I.B."/>
            <person name="Cooney J.C."/>
            <person name="Kagawa T.F."/>
            <person name="Liu W."/>
            <person name="Song Y."/>
            <person name="Salvetti E."/>
            <person name="Wrobel A."/>
            <person name="Rasinkangas P."/>
            <person name="Parkhill J."/>
            <person name="Rea M.C."/>
            <person name="O'Sullivan O."/>
            <person name="Ritari J."/>
            <person name="Douillard F.P."/>
            <person name="Paul Ross R."/>
            <person name="Yang R."/>
            <person name="Briner A.E."/>
            <person name="Felis G.E."/>
            <person name="de Vos W.M."/>
            <person name="Barrangou R."/>
            <person name="Klaenhammer T.R."/>
            <person name="Caufield P.W."/>
            <person name="Cui Y."/>
            <person name="Zhang H."/>
            <person name="O'Toole P.W."/>
        </authorList>
    </citation>
    <scope>NUCLEOTIDE SEQUENCE [LARGE SCALE GENOMIC DNA]</scope>
    <source>
        <strain evidence="1 2">JCM 15530</strain>
    </source>
</reference>
<proteinExistence type="predicted"/>
<keyword evidence="2" id="KW-1185">Reference proteome</keyword>
<organism evidence="1 2">
    <name type="scientific">Secundilactobacillus kimchicus JCM 15530</name>
    <dbReference type="NCBI Taxonomy" id="1302272"/>
    <lineage>
        <taxon>Bacteria</taxon>
        <taxon>Bacillati</taxon>
        <taxon>Bacillota</taxon>
        <taxon>Bacilli</taxon>
        <taxon>Lactobacillales</taxon>
        <taxon>Lactobacillaceae</taxon>
        <taxon>Secundilactobacillus</taxon>
    </lineage>
</organism>
<accession>A0A0R1HV53</accession>
<sequence>MWNAHHTAKLHNLKNYPGALWNLSRSVKMTYRGKSSIYYKITSENKKVSGYVWRGYLTNYNKWSPVFGVNSPLLTDDASYTQYLNESPQQKLAKAVIALFPNTPVSLDLSRYAMGLSASSGKLFSSQTSLLTPGTSGETMYYLRFASPKTGITTQDRLDKIKEELDQLGYTAEKRASLTGQWRLGICFYDHISAYMGVIDESDYALMIAKQD</sequence>
<protein>
    <recommendedName>
        <fullName evidence="3">D-alanyl-D-alanine carboxypeptidase</fullName>
    </recommendedName>
</protein>